<evidence type="ECO:0000256" key="1">
    <source>
        <dbReference type="SAM" id="MobiDB-lite"/>
    </source>
</evidence>
<dbReference type="InterPro" id="IPR008861">
    <property type="entry name" value="GpX-like"/>
</dbReference>
<evidence type="ECO:0000313" key="3">
    <source>
        <dbReference type="EMBL" id="VFR58378.1"/>
    </source>
</evidence>
<dbReference type="EMBL" id="CAADIA010000013">
    <property type="protein sequence ID" value="VFR39595.1"/>
    <property type="molecule type" value="Genomic_DNA"/>
</dbReference>
<reference evidence="3" key="1">
    <citation type="submission" date="2019-03" db="EMBL/GenBank/DDBJ databases">
        <authorList>
            <person name="Danneels B."/>
        </authorList>
    </citation>
    <scope>NUCLEOTIDE SEQUENCE</scope>
</reference>
<dbReference type="Pfam" id="PF05489">
    <property type="entry name" value="Phage_tail_X"/>
    <property type="match status" value="1"/>
</dbReference>
<dbReference type="EMBL" id="CAADIF010000002">
    <property type="protein sequence ID" value="VFR58378.1"/>
    <property type="molecule type" value="Genomic_DNA"/>
</dbReference>
<organism evidence="3">
    <name type="scientific">plant metagenome</name>
    <dbReference type="NCBI Taxonomy" id="1297885"/>
    <lineage>
        <taxon>unclassified sequences</taxon>
        <taxon>metagenomes</taxon>
        <taxon>organismal metagenomes</taxon>
    </lineage>
</organism>
<accession>A0A484S6Y7</accession>
<feature type="region of interest" description="Disordered" evidence="1">
    <location>
        <begin position="48"/>
        <end position="68"/>
    </location>
</feature>
<sequence>MQARSIQGETLDALCWRVLRTTRGVVERALEMNPGLADLGPILPSGTLVELPEPTTEPTTAPTVNLWD</sequence>
<dbReference type="AlphaFoldDB" id="A0A484S6Y7"/>
<name>A0A484S6Y7_9ZZZZ</name>
<proteinExistence type="predicted"/>
<protein>
    <submittedName>
        <fullName evidence="3">Phage tail completion protein</fullName>
    </submittedName>
</protein>
<evidence type="ECO:0000313" key="2">
    <source>
        <dbReference type="EMBL" id="VFR39595.1"/>
    </source>
</evidence>
<gene>
    <name evidence="2" type="ORF">ANK1_2790</name>
    <name evidence="3" type="ORF">ANK2_2791</name>
</gene>